<gene>
    <name evidence="2" type="ORF">Bealeia1_01718</name>
</gene>
<keyword evidence="1" id="KW-0732">Signal</keyword>
<organism evidence="2 3">
    <name type="scientific">Candidatus Bealeia paramacronuclearis</name>
    <dbReference type="NCBI Taxonomy" id="1921001"/>
    <lineage>
        <taxon>Bacteria</taxon>
        <taxon>Pseudomonadati</taxon>
        <taxon>Pseudomonadota</taxon>
        <taxon>Alphaproteobacteria</taxon>
        <taxon>Holosporales</taxon>
        <taxon>Holosporaceae</taxon>
        <taxon>Candidatus Bealeia</taxon>
    </lineage>
</organism>
<name>A0ABZ2C4V0_9PROT</name>
<evidence type="ECO:0000313" key="3">
    <source>
        <dbReference type="Proteomes" id="UP001330434"/>
    </source>
</evidence>
<evidence type="ECO:0000313" key="2">
    <source>
        <dbReference type="EMBL" id="WVX67506.1"/>
    </source>
</evidence>
<feature type="signal peptide" evidence="1">
    <location>
        <begin position="1"/>
        <end position="23"/>
    </location>
</feature>
<reference evidence="2 3" key="1">
    <citation type="journal article" date="2024" name="Environ. Microbiol.">
        <title>Novel evolutionary insights on the interactions of the Holosporales (Alphaproteobacteria) with eukaryotic hosts from comparative genomics.</title>
        <authorList>
            <person name="Giovannini M."/>
            <person name="Petroni G."/>
            <person name="Castelli M."/>
        </authorList>
    </citation>
    <scope>NUCLEOTIDE SEQUENCE [LARGE SCALE GENOMIC DNA]</scope>
    <source>
        <strain evidence="2 3">US_Bl 15I1</strain>
    </source>
</reference>
<evidence type="ECO:0000256" key="1">
    <source>
        <dbReference type="SAM" id="SignalP"/>
    </source>
</evidence>
<sequence length="140" mass="15229">MRNVLLAAVSAVAILGVSPEAKAVAAAKMIMLGEYELALTPHVYEGANYWWAPYGNYWVVGSHMMVPNMEAWKTIDMDGKSVYLYGVSAAPHLEGGIFAMPFANWAGYSNFVAAHMMDAALGNAVKDPFVKERSDEPVVK</sequence>
<dbReference type="RefSeq" id="WP_331256241.1">
    <property type="nucleotide sequence ID" value="NZ_JAVHWZ010000002.1"/>
</dbReference>
<accession>A0ABZ2C4V0</accession>
<feature type="chain" id="PRO_5047314517" evidence="1">
    <location>
        <begin position="24"/>
        <end position="140"/>
    </location>
</feature>
<protein>
    <submittedName>
        <fullName evidence="2">Uncharacterized protein</fullName>
    </submittedName>
</protein>
<dbReference type="EMBL" id="CP133270">
    <property type="protein sequence ID" value="WVX67506.1"/>
    <property type="molecule type" value="Genomic_DNA"/>
</dbReference>
<proteinExistence type="predicted"/>
<dbReference type="Proteomes" id="UP001330434">
    <property type="component" value="Chromosome"/>
</dbReference>
<keyword evidence="3" id="KW-1185">Reference proteome</keyword>